<feature type="region of interest" description="Disordered" evidence="1">
    <location>
        <begin position="1"/>
        <end position="45"/>
    </location>
</feature>
<accession>A0A8S9I8D0</accession>
<comment type="caution">
    <text evidence="2">The sequence shown here is derived from an EMBL/GenBank/DDBJ whole genome shotgun (WGS) entry which is preliminary data.</text>
</comment>
<dbReference type="AlphaFoldDB" id="A0A8S9I8D0"/>
<organism evidence="2 3">
    <name type="scientific">Brassica cretica</name>
    <name type="common">Mustard</name>
    <dbReference type="NCBI Taxonomy" id="69181"/>
    <lineage>
        <taxon>Eukaryota</taxon>
        <taxon>Viridiplantae</taxon>
        <taxon>Streptophyta</taxon>
        <taxon>Embryophyta</taxon>
        <taxon>Tracheophyta</taxon>
        <taxon>Spermatophyta</taxon>
        <taxon>Magnoliopsida</taxon>
        <taxon>eudicotyledons</taxon>
        <taxon>Gunneridae</taxon>
        <taxon>Pentapetalae</taxon>
        <taxon>rosids</taxon>
        <taxon>malvids</taxon>
        <taxon>Brassicales</taxon>
        <taxon>Brassicaceae</taxon>
        <taxon>Brassiceae</taxon>
        <taxon>Brassica</taxon>
    </lineage>
</organism>
<reference evidence="2" key="1">
    <citation type="submission" date="2019-12" db="EMBL/GenBank/DDBJ databases">
        <title>Genome sequencing and annotation of Brassica cretica.</title>
        <authorList>
            <person name="Studholme D.J."/>
            <person name="Sarris P.F."/>
        </authorList>
    </citation>
    <scope>NUCLEOTIDE SEQUENCE</scope>
    <source>
        <strain evidence="2">PFS-001/15</strain>
        <tissue evidence="2">Leaf</tissue>
    </source>
</reference>
<name>A0A8S9I8D0_BRACR</name>
<sequence length="192" mass="22300">MRGSSFESVEDDDEAVDPPIAECTDVHDGVGADDEFVDPRRCTPPKQNRVIKDSEEFVDPPVTQSTQVHGGESFMRGIQVLEMYGYNYVDLVFDEMREICFELPENTKEDSDIYVGRLFKDKAQVCMFKLRHCKCMFKLRHCKRFITVKLIIVVIPSHCDRNMTVFLLVLPFLMRAHALVWQEGGRRFLFPR</sequence>
<dbReference type="Proteomes" id="UP000712281">
    <property type="component" value="Unassembled WGS sequence"/>
</dbReference>
<evidence type="ECO:0000256" key="1">
    <source>
        <dbReference type="SAM" id="MobiDB-lite"/>
    </source>
</evidence>
<evidence type="ECO:0000313" key="2">
    <source>
        <dbReference type="EMBL" id="KAF2565596.1"/>
    </source>
</evidence>
<protein>
    <submittedName>
        <fullName evidence="2">Uncharacterized protein</fullName>
    </submittedName>
</protein>
<evidence type="ECO:0000313" key="3">
    <source>
        <dbReference type="Proteomes" id="UP000712281"/>
    </source>
</evidence>
<dbReference type="EMBL" id="QGKW02001911">
    <property type="protein sequence ID" value="KAF2565596.1"/>
    <property type="molecule type" value="Genomic_DNA"/>
</dbReference>
<gene>
    <name evidence="2" type="ORF">F2Q68_00027941</name>
</gene>
<proteinExistence type="predicted"/>